<evidence type="ECO:0000313" key="3">
    <source>
        <dbReference type="Proteomes" id="UP001255185"/>
    </source>
</evidence>
<dbReference type="CDD" id="cd09854">
    <property type="entry name" value="PIN_VapC-like"/>
    <property type="match status" value="1"/>
</dbReference>
<keyword evidence="3" id="KW-1185">Reference proteome</keyword>
<dbReference type="InterPro" id="IPR002716">
    <property type="entry name" value="PIN_dom"/>
</dbReference>
<feature type="domain" description="PIN" evidence="1">
    <location>
        <begin position="2"/>
        <end position="115"/>
    </location>
</feature>
<comment type="caution">
    <text evidence="2">The sequence shown here is derived from an EMBL/GenBank/DDBJ whole genome shotgun (WGS) entry which is preliminary data.</text>
</comment>
<evidence type="ECO:0000259" key="1">
    <source>
        <dbReference type="Pfam" id="PF13470"/>
    </source>
</evidence>
<dbReference type="EMBL" id="JAVDVI010000012">
    <property type="protein sequence ID" value="MDR6968647.1"/>
    <property type="molecule type" value="Genomic_DNA"/>
</dbReference>
<sequence length="136" mass="15658">MRVFLDTNVMIDLIIKREPFYYEIAEITTNAEKNELTLFTSSLSFVNTFYIASKVNTKESVLEILRKFRIICNVSIIDEFNIDKSLISGFSDFEDAVQYNSALHHNCDCIITRNKIGFKNSKINVITPTEFLASQL</sequence>
<protein>
    <submittedName>
        <fullName evidence="2">Nucleic acid-binding protein</fullName>
    </submittedName>
</protein>
<name>A0ABU1TRZ2_9FLAO</name>
<reference evidence="2 3" key="1">
    <citation type="submission" date="2023-07" db="EMBL/GenBank/DDBJ databases">
        <title>Sorghum-associated microbial communities from plants grown in Nebraska, USA.</title>
        <authorList>
            <person name="Schachtman D."/>
        </authorList>
    </citation>
    <scope>NUCLEOTIDE SEQUENCE [LARGE SCALE GENOMIC DNA]</scope>
    <source>
        <strain evidence="2 3">3773</strain>
    </source>
</reference>
<organism evidence="2 3">
    <name type="scientific">Flavobacterium arsenatis</name>
    <dbReference type="NCBI Taxonomy" id="1484332"/>
    <lineage>
        <taxon>Bacteria</taxon>
        <taxon>Pseudomonadati</taxon>
        <taxon>Bacteroidota</taxon>
        <taxon>Flavobacteriia</taxon>
        <taxon>Flavobacteriales</taxon>
        <taxon>Flavobacteriaceae</taxon>
        <taxon>Flavobacterium</taxon>
    </lineage>
</organism>
<evidence type="ECO:0000313" key="2">
    <source>
        <dbReference type="EMBL" id="MDR6968647.1"/>
    </source>
</evidence>
<proteinExistence type="predicted"/>
<dbReference type="Pfam" id="PF13470">
    <property type="entry name" value="PIN_3"/>
    <property type="match status" value="1"/>
</dbReference>
<dbReference type="Gene3D" id="3.40.50.1010">
    <property type="entry name" value="5'-nuclease"/>
    <property type="match status" value="1"/>
</dbReference>
<gene>
    <name evidence="2" type="ORF">J2X31_002673</name>
</gene>
<dbReference type="InterPro" id="IPR029060">
    <property type="entry name" value="PIN-like_dom_sf"/>
</dbReference>
<dbReference type="RefSeq" id="WP_310027258.1">
    <property type="nucleotide sequence ID" value="NZ_JAVDVI010000012.1"/>
</dbReference>
<dbReference type="SUPFAM" id="SSF88723">
    <property type="entry name" value="PIN domain-like"/>
    <property type="match status" value="1"/>
</dbReference>
<dbReference type="Proteomes" id="UP001255185">
    <property type="component" value="Unassembled WGS sequence"/>
</dbReference>
<accession>A0ABU1TRZ2</accession>